<evidence type="ECO:0000256" key="7">
    <source>
        <dbReference type="ARBA" id="ARBA00023015"/>
    </source>
</evidence>
<protein>
    <recommendedName>
        <fullName evidence="12">LexA repressor</fullName>
        <ecNumber evidence="12">3.4.21.88</ecNumber>
    </recommendedName>
</protein>
<name>A0ABY0IG09_9BACT</name>
<feature type="domain" description="Peptidase S24/S26A/S26B/S26C" evidence="14">
    <location>
        <begin position="91"/>
        <end position="207"/>
    </location>
</feature>
<dbReference type="InterPro" id="IPR039418">
    <property type="entry name" value="LexA-like"/>
</dbReference>
<dbReference type="Gene3D" id="2.10.109.10">
    <property type="entry name" value="Umud Fragment, subunit A"/>
    <property type="match status" value="1"/>
</dbReference>
<dbReference type="HAMAP" id="MF_00015">
    <property type="entry name" value="LexA"/>
    <property type="match status" value="1"/>
</dbReference>
<dbReference type="InterPro" id="IPR006197">
    <property type="entry name" value="Peptidase_S24_LexA"/>
</dbReference>
<dbReference type="PANTHER" id="PTHR33516:SF2">
    <property type="entry name" value="LEXA REPRESSOR-RELATED"/>
    <property type="match status" value="1"/>
</dbReference>
<dbReference type="Pfam" id="PF00717">
    <property type="entry name" value="Peptidase_S24"/>
    <property type="match status" value="1"/>
</dbReference>
<dbReference type="PRINTS" id="PR00726">
    <property type="entry name" value="LEXASERPTASE"/>
</dbReference>
<keyword evidence="6 12" id="KW-0068">Autocatalytic cleavage</keyword>
<keyword evidence="10 12" id="KW-0234">DNA repair</keyword>
<evidence type="ECO:0000313" key="16">
    <source>
        <dbReference type="EMBL" id="RZF20731.1"/>
    </source>
</evidence>
<dbReference type="NCBIfam" id="TIGR00498">
    <property type="entry name" value="lexA"/>
    <property type="match status" value="1"/>
</dbReference>
<dbReference type="GO" id="GO:0004252">
    <property type="term" value="F:serine-type endopeptidase activity"/>
    <property type="evidence" value="ECO:0007669"/>
    <property type="project" value="UniProtKB-EC"/>
</dbReference>
<evidence type="ECO:0000256" key="1">
    <source>
        <dbReference type="ARBA" id="ARBA00007484"/>
    </source>
</evidence>
<feature type="site" description="Cleavage; by autolysis" evidence="12">
    <location>
        <begin position="98"/>
        <end position="99"/>
    </location>
</feature>
<organism evidence="16 17">
    <name type="scientific">Halobacteriovorax vibrionivorans</name>
    <dbReference type="NCBI Taxonomy" id="2152716"/>
    <lineage>
        <taxon>Bacteria</taxon>
        <taxon>Pseudomonadati</taxon>
        <taxon>Bdellovibrionota</taxon>
        <taxon>Bacteriovoracia</taxon>
        <taxon>Bacteriovoracales</taxon>
        <taxon>Halobacteriovoraceae</taxon>
        <taxon>Halobacteriovorax</taxon>
    </lineage>
</organism>
<sequence>MNMALTKKQNQVYLYIKEYFDKEGYAPTQKEIKEHFGLKSFGSVNKYMHYLQEAGKIEIDWNARRGIKLLEEITAPPAMVTTHQAQFSEVPLLGDVAAGNPIEAIENPSEHTMVPNHMVAKPGRYFALNVQGDSMINDGIFEGDILVCRAQENANQGQTVIAVVDNEATVKNFYKKKNSIELHPANDRLSPFIITGQNDFRIAGIVVGLLRSYE</sequence>
<evidence type="ECO:0000256" key="11">
    <source>
        <dbReference type="ARBA" id="ARBA00023236"/>
    </source>
</evidence>
<evidence type="ECO:0000256" key="9">
    <source>
        <dbReference type="ARBA" id="ARBA00023163"/>
    </source>
</evidence>
<evidence type="ECO:0000259" key="15">
    <source>
        <dbReference type="Pfam" id="PF01726"/>
    </source>
</evidence>
<evidence type="ECO:0000256" key="13">
    <source>
        <dbReference type="RuleBase" id="RU003991"/>
    </source>
</evidence>
<dbReference type="Gene3D" id="1.10.10.10">
    <property type="entry name" value="Winged helix-like DNA-binding domain superfamily/Winged helix DNA-binding domain"/>
    <property type="match status" value="1"/>
</dbReference>
<comment type="subunit">
    <text evidence="12">Homodimer.</text>
</comment>
<dbReference type="InterPro" id="IPR036286">
    <property type="entry name" value="LexA/Signal_pep-like_sf"/>
</dbReference>
<keyword evidence="8 12" id="KW-0238">DNA-binding</keyword>
<dbReference type="EC" id="3.4.21.88" evidence="12"/>
<keyword evidence="9 12" id="KW-0804">Transcription</keyword>
<proteinExistence type="inferred from homology"/>
<comment type="catalytic activity">
    <reaction evidence="12">
        <text>Hydrolysis of Ala-|-Gly bond in repressor LexA.</text>
        <dbReference type="EC" id="3.4.21.88"/>
    </reaction>
</comment>
<dbReference type="SUPFAM" id="SSF51306">
    <property type="entry name" value="LexA/Signal peptidase"/>
    <property type="match status" value="1"/>
</dbReference>
<feature type="domain" description="LexA repressor DNA-binding" evidence="15">
    <location>
        <begin position="4"/>
        <end position="66"/>
    </location>
</feature>
<keyword evidence="3 12" id="KW-0235">DNA replication</keyword>
<comment type="caution">
    <text evidence="16">The sequence shown here is derived from an EMBL/GenBank/DDBJ whole genome shotgun (WGS) entry which is preliminary data.</text>
</comment>
<reference evidence="17" key="1">
    <citation type="journal article" date="2019" name="Int. J. Syst. Evol. Microbiol.">
        <title>Halobacteriovorax valvorus sp. nov., a novel prokaryotic predator isolated from coastal seawater of China.</title>
        <authorList>
            <person name="Chen M.-X."/>
        </authorList>
    </citation>
    <scope>NUCLEOTIDE SEQUENCE [LARGE SCALE GENOMIC DNA]</scope>
    <source>
        <strain evidence="17">BL9</strain>
    </source>
</reference>
<dbReference type="InterPro" id="IPR050077">
    <property type="entry name" value="LexA_repressor"/>
</dbReference>
<dbReference type="PANTHER" id="PTHR33516">
    <property type="entry name" value="LEXA REPRESSOR"/>
    <property type="match status" value="1"/>
</dbReference>
<gene>
    <name evidence="12 16" type="primary">lexA</name>
    <name evidence="16" type="ORF">DAY19_12150</name>
</gene>
<dbReference type="InterPro" id="IPR036388">
    <property type="entry name" value="WH-like_DNA-bd_sf"/>
</dbReference>
<evidence type="ECO:0000256" key="5">
    <source>
        <dbReference type="ARBA" id="ARBA00022801"/>
    </source>
</evidence>
<dbReference type="EMBL" id="QDKL01000003">
    <property type="protein sequence ID" value="RZF20731.1"/>
    <property type="molecule type" value="Genomic_DNA"/>
</dbReference>
<dbReference type="Proteomes" id="UP000443582">
    <property type="component" value="Unassembled WGS sequence"/>
</dbReference>
<keyword evidence="2 12" id="KW-0678">Repressor</keyword>
<evidence type="ECO:0000256" key="12">
    <source>
        <dbReference type="HAMAP-Rule" id="MF_00015"/>
    </source>
</evidence>
<evidence type="ECO:0000256" key="8">
    <source>
        <dbReference type="ARBA" id="ARBA00023125"/>
    </source>
</evidence>
<dbReference type="InterPro" id="IPR006200">
    <property type="entry name" value="LexA"/>
</dbReference>
<keyword evidence="5 12" id="KW-0378">Hydrolase</keyword>
<keyword evidence="7 12" id="KW-0805">Transcription regulation</keyword>
<evidence type="ECO:0000256" key="3">
    <source>
        <dbReference type="ARBA" id="ARBA00022705"/>
    </source>
</evidence>
<feature type="active site" description="For autocatalytic cleavage activity" evidence="12">
    <location>
        <position position="171"/>
    </location>
</feature>
<accession>A0ABY0IG09</accession>
<dbReference type="InterPro" id="IPR015927">
    <property type="entry name" value="Peptidase_S24_S26A/B/C"/>
</dbReference>
<dbReference type="CDD" id="cd06529">
    <property type="entry name" value="S24_LexA-like"/>
    <property type="match status" value="1"/>
</dbReference>
<keyword evidence="11 12" id="KW-0742">SOS response</keyword>
<evidence type="ECO:0000256" key="2">
    <source>
        <dbReference type="ARBA" id="ARBA00022491"/>
    </source>
</evidence>
<dbReference type="InterPro" id="IPR036390">
    <property type="entry name" value="WH_DNA-bd_sf"/>
</dbReference>
<evidence type="ECO:0000256" key="10">
    <source>
        <dbReference type="ARBA" id="ARBA00023204"/>
    </source>
</evidence>
<comment type="similarity">
    <text evidence="1 12 13">Belongs to the peptidase S24 family.</text>
</comment>
<keyword evidence="17" id="KW-1185">Reference proteome</keyword>
<comment type="function">
    <text evidence="12">Represses a number of genes involved in the response to DNA damage (SOS response), including recA and lexA. In the presence of single-stranded DNA, RecA interacts with LexA causing an autocatalytic cleavage which disrupts the DNA-binding part of LexA, leading to derepression of the SOS regulon and eventually DNA repair.</text>
</comment>
<dbReference type="InterPro" id="IPR006199">
    <property type="entry name" value="LexA_DNA-bd_dom"/>
</dbReference>
<evidence type="ECO:0000256" key="4">
    <source>
        <dbReference type="ARBA" id="ARBA00022763"/>
    </source>
</evidence>
<dbReference type="SUPFAM" id="SSF46785">
    <property type="entry name" value="Winged helix' DNA-binding domain"/>
    <property type="match status" value="1"/>
</dbReference>
<feature type="DNA-binding region" description="H-T-H motif" evidence="12">
    <location>
        <begin position="29"/>
        <end position="49"/>
    </location>
</feature>
<evidence type="ECO:0000259" key="14">
    <source>
        <dbReference type="Pfam" id="PF00717"/>
    </source>
</evidence>
<dbReference type="Pfam" id="PF01726">
    <property type="entry name" value="LexA_DNA_bind"/>
    <property type="match status" value="1"/>
</dbReference>
<feature type="active site" description="For autocatalytic cleavage activity" evidence="12">
    <location>
        <position position="134"/>
    </location>
</feature>
<evidence type="ECO:0000313" key="17">
    <source>
        <dbReference type="Proteomes" id="UP000443582"/>
    </source>
</evidence>
<evidence type="ECO:0000256" key="6">
    <source>
        <dbReference type="ARBA" id="ARBA00022813"/>
    </source>
</evidence>
<keyword evidence="4 12" id="KW-0227">DNA damage</keyword>